<protein>
    <recommendedName>
        <fullName evidence="6">Tubby-like F-box protein 3</fullName>
    </recommendedName>
</protein>
<dbReference type="SUPFAM" id="SSF81383">
    <property type="entry name" value="F-box domain"/>
    <property type="match status" value="1"/>
</dbReference>
<organism evidence="4 5">
    <name type="scientific">Camellia sinensis var. sinensis</name>
    <name type="common">China tea</name>
    <dbReference type="NCBI Taxonomy" id="542762"/>
    <lineage>
        <taxon>Eukaryota</taxon>
        <taxon>Viridiplantae</taxon>
        <taxon>Streptophyta</taxon>
        <taxon>Embryophyta</taxon>
        <taxon>Tracheophyta</taxon>
        <taxon>Spermatophyta</taxon>
        <taxon>Magnoliopsida</taxon>
        <taxon>eudicotyledons</taxon>
        <taxon>Gunneridae</taxon>
        <taxon>Pentapetalae</taxon>
        <taxon>asterids</taxon>
        <taxon>Ericales</taxon>
        <taxon>Theaceae</taxon>
        <taxon>Camellia</taxon>
    </lineage>
</organism>
<dbReference type="InterPro" id="IPR000007">
    <property type="entry name" value="Tubby_C"/>
</dbReference>
<evidence type="ECO:0000259" key="3">
    <source>
        <dbReference type="Pfam" id="PF01167"/>
    </source>
</evidence>
<evidence type="ECO:0008006" key="6">
    <source>
        <dbReference type="Google" id="ProtNLM"/>
    </source>
</evidence>
<dbReference type="PANTHER" id="PTHR16517">
    <property type="entry name" value="TUBBY-RELATED"/>
    <property type="match status" value="1"/>
</dbReference>
<dbReference type="InterPro" id="IPR001810">
    <property type="entry name" value="F-box_dom"/>
</dbReference>
<dbReference type="InterPro" id="IPR025659">
    <property type="entry name" value="Tubby-like_C"/>
</dbReference>
<sequence>MLGIGRRSFDMRLGYGLKSRSRRVVQDSSMAAAEAEIDELKGSCWENLPEELLREVLTRIEESESSWPVRRNVVACAGVCRSWREIMKEVVMTPEVAGKLTFPISVKQPGPRESLLQCFIRRDRSAHTYHLYLNLTQALADDGKFLLAGRKFRRPTCTEYNISLHPDDMSKGRVLEECTVSMDAIPAIAIEPGGVAPTQTEFPLSNIDSFPSLPFFRSKSSRKENFLCESTDQRNGELVLKNKAPRWHEQLQCWCLNFHGRVTVASVKNFQLVASAENGQAGPQHEKVILQFGKGGKDCVYHGLPVSTICISGIWNLP</sequence>
<dbReference type="Gene3D" id="3.20.90.10">
    <property type="entry name" value="Tubby Protein, Chain A"/>
    <property type="match status" value="2"/>
</dbReference>
<evidence type="ECO:0000313" key="4">
    <source>
        <dbReference type="EMBL" id="THG08247.1"/>
    </source>
</evidence>
<dbReference type="Proteomes" id="UP000306102">
    <property type="component" value="Unassembled WGS sequence"/>
</dbReference>
<keyword evidence="5" id="KW-1185">Reference proteome</keyword>
<dbReference type="EMBL" id="SDRB02009433">
    <property type="protein sequence ID" value="THG08247.1"/>
    <property type="molecule type" value="Genomic_DNA"/>
</dbReference>
<dbReference type="PROSITE" id="PS01200">
    <property type="entry name" value="TUB_1"/>
    <property type="match status" value="1"/>
</dbReference>
<feature type="domain" description="Tubby C-terminal" evidence="3">
    <location>
        <begin position="106"/>
        <end position="172"/>
    </location>
</feature>
<comment type="caution">
    <text evidence="4">The sequence shown here is derived from an EMBL/GenBank/DDBJ whole genome shotgun (WGS) entry which is preliminary data.</text>
</comment>
<dbReference type="Gene3D" id="1.20.1280.50">
    <property type="match status" value="1"/>
</dbReference>
<dbReference type="InterPro" id="IPR036047">
    <property type="entry name" value="F-box-like_dom_sf"/>
</dbReference>
<dbReference type="InterPro" id="IPR018066">
    <property type="entry name" value="Tubby_C_CS"/>
</dbReference>
<feature type="domain" description="F-box" evidence="2">
    <location>
        <begin position="45"/>
        <end position="88"/>
    </location>
</feature>
<proteinExistence type="inferred from homology"/>
<evidence type="ECO:0000256" key="1">
    <source>
        <dbReference type="ARBA" id="ARBA00007129"/>
    </source>
</evidence>
<evidence type="ECO:0000313" key="5">
    <source>
        <dbReference type="Proteomes" id="UP000306102"/>
    </source>
</evidence>
<name>A0A4V6RYD6_CAMSN</name>
<dbReference type="CDD" id="cd22153">
    <property type="entry name" value="F-box_AtTLP-like"/>
    <property type="match status" value="1"/>
</dbReference>
<evidence type="ECO:0000259" key="2">
    <source>
        <dbReference type="Pfam" id="PF00646"/>
    </source>
</evidence>
<dbReference type="AlphaFoldDB" id="A0A4V6RYD6"/>
<dbReference type="Pfam" id="PF01167">
    <property type="entry name" value="Tub"/>
    <property type="match status" value="2"/>
</dbReference>
<feature type="domain" description="Tubby C-terminal" evidence="3">
    <location>
        <begin position="179"/>
        <end position="299"/>
    </location>
</feature>
<dbReference type="Pfam" id="PF00646">
    <property type="entry name" value="F-box"/>
    <property type="match status" value="1"/>
</dbReference>
<dbReference type="PANTHER" id="PTHR16517:SF158">
    <property type="entry name" value="TUBBY-LIKE F-BOX PROTEIN 9"/>
    <property type="match status" value="1"/>
</dbReference>
<comment type="similarity">
    <text evidence="1">Belongs to the TUB family.</text>
</comment>
<accession>A0A4V6RYD6</accession>
<dbReference type="SUPFAM" id="SSF54518">
    <property type="entry name" value="Tubby C-terminal domain-like"/>
    <property type="match status" value="1"/>
</dbReference>
<gene>
    <name evidence="4" type="ORF">TEA_010997</name>
</gene>
<reference evidence="4 5" key="1">
    <citation type="journal article" date="2018" name="Proc. Natl. Acad. Sci. U.S.A.">
        <title>Draft genome sequence of Camellia sinensis var. sinensis provides insights into the evolution of the tea genome and tea quality.</title>
        <authorList>
            <person name="Wei C."/>
            <person name="Yang H."/>
            <person name="Wang S."/>
            <person name="Zhao J."/>
            <person name="Liu C."/>
            <person name="Gao L."/>
            <person name="Xia E."/>
            <person name="Lu Y."/>
            <person name="Tai Y."/>
            <person name="She G."/>
            <person name="Sun J."/>
            <person name="Cao H."/>
            <person name="Tong W."/>
            <person name="Gao Q."/>
            <person name="Li Y."/>
            <person name="Deng W."/>
            <person name="Jiang X."/>
            <person name="Wang W."/>
            <person name="Chen Q."/>
            <person name="Zhang S."/>
            <person name="Li H."/>
            <person name="Wu J."/>
            <person name="Wang P."/>
            <person name="Li P."/>
            <person name="Shi C."/>
            <person name="Zheng F."/>
            <person name="Jian J."/>
            <person name="Huang B."/>
            <person name="Shan D."/>
            <person name="Shi M."/>
            <person name="Fang C."/>
            <person name="Yue Y."/>
            <person name="Li F."/>
            <person name="Li D."/>
            <person name="Wei S."/>
            <person name="Han B."/>
            <person name="Jiang C."/>
            <person name="Yin Y."/>
            <person name="Xia T."/>
            <person name="Zhang Z."/>
            <person name="Bennetzen J.L."/>
            <person name="Zhao S."/>
            <person name="Wan X."/>
        </authorList>
    </citation>
    <scope>NUCLEOTIDE SEQUENCE [LARGE SCALE GENOMIC DNA]</scope>
    <source>
        <strain evidence="5">cv. Shuchazao</strain>
        <tissue evidence="4">Leaf</tissue>
    </source>
</reference>